<evidence type="ECO:0000256" key="6">
    <source>
        <dbReference type="ARBA" id="ARBA00022989"/>
    </source>
</evidence>
<reference evidence="11" key="1">
    <citation type="submission" date="2018-07" db="EMBL/GenBank/DDBJ databases">
        <authorList>
            <person name="Kim H."/>
        </authorList>
    </citation>
    <scope>NUCLEOTIDE SEQUENCE [LARGE SCALE GENOMIC DNA]</scope>
    <source>
        <strain evidence="11">F02</strain>
    </source>
</reference>
<gene>
    <name evidence="10" type="primary">epsF</name>
    <name evidence="10" type="ORF">DTO96_100878</name>
</gene>
<keyword evidence="4" id="KW-0997">Cell inner membrane</keyword>
<evidence type="ECO:0000256" key="8">
    <source>
        <dbReference type="SAM" id="Phobius"/>
    </source>
</evidence>
<feature type="domain" description="Type II secretion system protein GspF" evidence="9">
    <location>
        <begin position="271"/>
        <end position="393"/>
    </location>
</feature>
<evidence type="ECO:0000256" key="1">
    <source>
        <dbReference type="ARBA" id="ARBA00004429"/>
    </source>
</evidence>
<dbReference type="Pfam" id="PF00482">
    <property type="entry name" value="T2SSF"/>
    <property type="match status" value="2"/>
</dbReference>
<keyword evidence="5 8" id="KW-0812">Transmembrane</keyword>
<keyword evidence="7 8" id="KW-0472">Membrane</keyword>
<dbReference type="FunFam" id="1.20.81.30:FF:000001">
    <property type="entry name" value="Type II secretion system protein F"/>
    <property type="match status" value="2"/>
</dbReference>
<evidence type="ECO:0000313" key="10">
    <source>
        <dbReference type="EMBL" id="AXF85158.1"/>
    </source>
</evidence>
<keyword evidence="3" id="KW-1003">Cell membrane</keyword>
<evidence type="ECO:0000256" key="5">
    <source>
        <dbReference type="ARBA" id="ARBA00022692"/>
    </source>
</evidence>
<keyword evidence="11" id="KW-1185">Reference proteome</keyword>
<evidence type="ECO:0000256" key="7">
    <source>
        <dbReference type="ARBA" id="ARBA00023136"/>
    </source>
</evidence>
<dbReference type="EMBL" id="CP031124">
    <property type="protein sequence ID" value="AXF85158.1"/>
    <property type="molecule type" value="Genomic_DNA"/>
</dbReference>
<dbReference type="OrthoDB" id="9805682at2"/>
<feature type="transmembrane region" description="Helical" evidence="8">
    <location>
        <begin position="374"/>
        <end position="394"/>
    </location>
</feature>
<dbReference type="RefSeq" id="WP_114562387.1">
    <property type="nucleotide sequence ID" value="NZ_CP031124.1"/>
</dbReference>
<dbReference type="PANTHER" id="PTHR30012:SF0">
    <property type="entry name" value="TYPE II SECRETION SYSTEM PROTEIN F-RELATED"/>
    <property type="match status" value="1"/>
</dbReference>
<keyword evidence="6 8" id="KW-1133">Transmembrane helix</keyword>
<evidence type="ECO:0000256" key="4">
    <source>
        <dbReference type="ARBA" id="ARBA00022519"/>
    </source>
</evidence>
<evidence type="ECO:0000256" key="3">
    <source>
        <dbReference type="ARBA" id="ARBA00022475"/>
    </source>
</evidence>
<dbReference type="AlphaFoldDB" id="A0A345D9X0"/>
<dbReference type="KEGG" id="hyf:DTO96_100878"/>
<dbReference type="InterPro" id="IPR003004">
    <property type="entry name" value="GspF/PilC"/>
</dbReference>
<organism evidence="10 11">
    <name type="scientific">Ephemeroptericola cinctiostellae</name>
    <dbReference type="NCBI Taxonomy" id="2268024"/>
    <lineage>
        <taxon>Bacteria</taxon>
        <taxon>Pseudomonadati</taxon>
        <taxon>Pseudomonadota</taxon>
        <taxon>Betaproteobacteria</taxon>
        <taxon>Burkholderiales</taxon>
        <taxon>Burkholderiaceae</taxon>
        <taxon>Ephemeroptericola</taxon>
    </lineage>
</organism>
<sequence length="402" mass="45492">MLDTINAPVNRYAWHGQNRAGQVLSGILYGEDKNSVREQLEQRGIIAKSVSSRREPWRRPVAQRDVTKFLQEMGTLYDAGVPLLRVLDVLLYSQKNLHFRGVIQTMRLDIERGESLHRALRHHPRVFDELTCNLIESGETAGRLTEVLKNIVYTQERRQQLASQIKTALSYPVFVILVASLVWILVLGWVVPVFEGVYRSSGKPLPWLTQMLIDGSRAMRVSGLWVLLAGVLGVMFLARWENVRWRYFIDNLKLKMPVFGGLLSTAWHAQFARTLGLLYQSGVPLHQSLGIAARSVSHRPMRDAINECTQHVLNGHSLSLSMAQYALFESSLVQRIQIGEESGMLTEMLAQHASHNEFLVEQTIKRLSALVEPMLIVLIGLMVGVMVVALYWPILNLGTVLR</sequence>
<name>A0A345D9X0_9BURK</name>
<comment type="similarity">
    <text evidence="2">Belongs to the GSP F family.</text>
</comment>
<proteinExistence type="inferred from homology"/>
<dbReference type="Gene3D" id="1.20.81.30">
    <property type="entry name" value="Type II secretion system (T2SS), domain F"/>
    <property type="match status" value="2"/>
</dbReference>
<feature type="transmembrane region" description="Helical" evidence="8">
    <location>
        <begin position="218"/>
        <end position="238"/>
    </location>
</feature>
<evidence type="ECO:0000313" key="11">
    <source>
        <dbReference type="Proteomes" id="UP000252182"/>
    </source>
</evidence>
<protein>
    <submittedName>
        <fullName evidence="10">Type II secretion system protein F</fullName>
    </submittedName>
</protein>
<evidence type="ECO:0000259" key="9">
    <source>
        <dbReference type="Pfam" id="PF00482"/>
    </source>
</evidence>
<dbReference type="Proteomes" id="UP000252182">
    <property type="component" value="Chromosome"/>
</dbReference>
<feature type="transmembrane region" description="Helical" evidence="8">
    <location>
        <begin position="168"/>
        <end position="191"/>
    </location>
</feature>
<dbReference type="PRINTS" id="PR00812">
    <property type="entry name" value="BCTERIALGSPF"/>
</dbReference>
<feature type="domain" description="Type II secretion system protein GspF" evidence="9">
    <location>
        <begin position="69"/>
        <end position="192"/>
    </location>
</feature>
<comment type="subcellular location">
    <subcellularLocation>
        <location evidence="1">Cell inner membrane</location>
        <topology evidence="1">Multi-pass membrane protein</topology>
    </subcellularLocation>
</comment>
<dbReference type="InterPro" id="IPR018076">
    <property type="entry name" value="T2SS_GspF_dom"/>
</dbReference>
<evidence type="ECO:0000256" key="2">
    <source>
        <dbReference type="ARBA" id="ARBA00005745"/>
    </source>
</evidence>
<dbReference type="InterPro" id="IPR042094">
    <property type="entry name" value="T2SS_GspF_sf"/>
</dbReference>
<dbReference type="GO" id="GO:0005886">
    <property type="term" value="C:plasma membrane"/>
    <property type="evidence" value="ECO:0007669"/>
    <property type="project" value="UniProtKB-SubCell"/>
</dbReference>
<dbReference type="PANTHER" id="PTHR30012">
    <property type="entry name" value="GENERAL SECRETION PATHWAY PROTEIN"/>
    <property type="match status" value="1"/>
</dbReference>
<accession>A0A345D9X0</accession>